<dbReference type="Gene3D" id="3.40.190.90">
    <property type="match status" value="1"/>
</dbReference>
<evidence type="ECO:0000256" key="4">
    <source>
        <dbReference type="ARBA" id="ARBA00022801"/>
    </source>
</evidence>
<dbReference type="InterPro" id="IPR004464">
    <property type="entry name" value="FBPase_class-2/SBPase"/>
</dbReference>
<dbReference type="Gene3D" id="3.30.540.10">
    <property type="entry name" value="Fructose-1,6-Bisphosphatase, subunit A, domain 1"/>
    <property type="match status" value="1"/>
</dbReference>
<dbReference type="GO" id="GO:0006094">
    <property type="term" value="P:gluconeogenesis"/>
    <property type="evidence" value="ECO:0007669"/>
    <property type="project" value="InterPro"/>
</dbReference>
<dbReference type="PANTHER" id="PTHR30447:SF0">
    <property type="entry name" value="FRUCTOSE-1,6-BISPHOSPHATASE 1 CLASS 2-RELATED"/>
    <property type="match status" value="1"/>
</dbReference>
<proteinExistence type="inferred from homology"/>
<keyword evidence="4" id="KW-0378">Hydrolase</keyword>
<keyword evidence="3" id="KW-0479">Metal-binding</keyword>
<evidence type="ECO:0000256" key="3">
    <source>
        <dbReference type="ARBA" id="ARBA00022723"/>
    </source>
</evidence>
<dbReference type="GO" id="GO:0042132">
    <property type="term" value="F:fructose 1,6-bisphosphate 1-phosphatase activity"/>
    <property type="evidence" value="ECO:0007669"/>
    <property type="project" value="UniProtKB-EC"/>
</dbReference>
<comment type="catalytic activity">
    <reaction evidence="1">
        <text>beta-D-fructose 1,6-bisphosphate + H2O = beta-D-fructose 6-phosphate + phosphate</text>
        <dbReference type="Rhea" id="RHEA:11064"/>
        <dbReference type="ChEBI" id="CHEBI:15377"/>
        <dbReference type="ChEBI" id="CHEBI:32966"/>
        <dbReference type="ChEBI" id="CHEBI:43474"/>
        <dbReference type="ChEBI" id="CHEBI:57634"/>
        <dbReference type="EC" id="3.1.3.11"/>
    </reaction>
</comment>
<dbReference type="AlphaFoldDB" id="A0A917C308"/>
<dbReference type="Pfam" id="PF03320">
    <property type="entry name" value="FBPase_glpX"/>
    <property type="match status" value="1"/>
</dbReference>
<keyword evidence="6 7" id="KW-0119">Carbohydrate metabolism</keyword>
<dbReference type="GO" id="GO:0046872">
    <property type="term" value="F:metal ion binding"/>
    <property type="evidence" value="ECO:0007669"/>
    <property type="project" value="UniProtKB-KW"/>
</dbReference>
<dbReference type="RefSeq" id="WP_188664944.1">
    <property type="nucleotide sequence ID" value="NZ_BMHV01000015.1"/>
</dbReference>
<reference evidence="8" key="2">
    <citation type="submission" date="2020-09" db="EMBL/GenBank/DDBJ databases">
        <authorList>
            <person name="Sun Q."/>
            <person name="Zhou Y."/>
        </authorList>
    </citation>
    <scope>NUCLEOTIDE SEQUENCE</scope>
    <source>
        <strain evidence="8">CGMCC 1.15254</strain>
    </source>
</reference>
<comment type="caution">
    <text evidence="8">The sequence shown here is derived from an EMBL/GenBank/DDBJ whole genome shotgun (WGS) entry which is preliminary data.</text>
</comment>
<dbReference type="GO" id="GO:0030388">
    <property type="term" value="P:fructose 1,6-bisphosphate metabolic process"/>
    <property type="evidence" value="ECO:0007669"/>
    <property type="project" value="TreeGrafter"/>
</dbReference>
<comment type="similarity">
    <text evidence="2 7">Belongs to the FBPase class 2 family.</text>
</comment>
<dbReference type="EMBL" id="BMHV01000015">
    <property type="protein sequence ID" value="GGF67548.1"/>
    <property type="molecule type" value="Genomic_DNA"/>
</dbReference>
<evidence type="ECO:0000256" key="6">
    <source>
        <dbReference type="ARBA" id="ARBA00023277"/>
    </source>
</evidence>
<keyword evidence="9" id="KW-1185">Reference proteome</keyword>
<evidence type="ECO:0000256" key="7">
    <source>
        <dbReference type="PIRNR" id="PIRNR004532"/>
    </source>
</evidence>
<name>A0A917C308_9PROT</name>
<dbReference type="SUPFAM" id="SSF56655">
    <property type="entry name" value="Carbohydrate phosphatase"/>
    <property type="match status" value="1"/>
</dbReference>
<dbReference type="PANTHER" id="PTHR30447">
    <property type="entry name" value="FRUCTOSE-1,6-BISPHOSPHATASE CLASS 2"/>
    <property type="match status" value="1"/>
</dbReference>
<sequence>MSQLAGINRNLALEAVRATEAAAIASSSLMGRGDEELADRTAAEALRDALNAMSLDGRVVIGEGDKDHNPILYTGEKVGLGEGPKIDFALEPLECITSAAKGGPNALSIVAMTERGKLFQAPPVYMNKIAVGGGLPRNIIDLDSTPEENLRAIADAKGCDVSDLVVCVLERPRHVGIIESIRETGARIKLIPDGDVSAVIATSQPYSGIDVYIGIGGALEGVLGAVALKCIGGQFQGRLVFRNQDERRIAFESGVEDLERKYALNDLVQGQVMFAATGVTDGALLRGVQRSGNSAQTHSLVMNSRSGTIRFIEAHHDLARLGVLEE</sequence>
<dbReference type="Proteomes" id="UP000632498">
    <property type="component" value="Unassembled WGS sequence"/>
</dbReference>
<evidence type="ECO:0000313" key="9">
    <source>
        <dbReference type="Proteomes" id="UP000632498"/>
    </source>
</evidence>
<keyword evidence="5" id="KW-0464">Manganese</keyword>
<dbReference type="CDD" id="cd01516">
    <property type="entry name" value="FBPase_glpX"/>
    <property type="match status" value="1"/>
</dbReference>
<evidence type="ECO:0000256" key="1">
    <source>
        <dbReference type="ARBA" id="ARBA00001273"/>
    </source>
</evidence>
<evidence type="ECO:0000313" key="8">
    <source>
        <dbReference type="EMBL" id="GGF67548.1"/>
    </source>
</evidence>
<reference evidence="8" key="1">
    <citation type="journal article" date="2014" name="Int. J. Syst. Evol. Microbiol.">
        <title>Complete genome sequence of Corynebacterium casei LMG S-19264T (=DSM 44701T), isolated from a smear-ripened cheese.</title>
        <authorList>
            <consortium name="US DOE Joint Genome Institute (JGI-PGF)"/>
            <person name="Walter F."/>
            <person name="Albersmeier A."/>
            <person name="Kalinowski J."/>
            <person name="Ruckert C."/>
        </authorList>
    </citation>
    <scope>NUCLEOTIDE SEQUENCE</scope>
    <source>
        <strain evidence="8">CGMCC 1.15254</strain>
    </source>
</reference>
<accession>A0A917C308</accession>
<organism evidence="8 9">
    <name type="scientific">Terasakiella brassicae</name>
    <dbReference type="NCBI Taxonomy" id="1634917"/>
    <lineage>
        <taxon>Bacteria</taxon>
        <taxon>Pseudomonadati</taxon>
        <taxon>Pseudomonadota</taxon>
        <taxon>Alphaproteobacteria</taxon>
        <taxon>Rhodospirillales</taxon>
        <taxon>Terasakiellaceae</taxon>
        <taxon>Terasakiella</taxon>
    </lineage>
</organism>
<dbReference type="PIRSF" id="PIRSF004532">
    <property type="entry name" value="GlpX"/>
    <property type="match status" value="1"/>
</dbReference>
<gene>
    <name evidence="8" type="primary">glpX</name>
    <name evidence="8" type="ORF">GCM10011332_22060</name>
</gene>
<evidence type="ECO:0000256" key="5">
    <source>
        <dbReference type="ARBA" id="ARBA00023211"/>
    </source>
</evidence>
<dbReference type="GO" id="GO:0005829">
    <property type="term" value="C:cytosol"/>
    <property type="evidence" value="ECO:0007669"/>
    <property type="project" value="TreeGrafter"/>
</dbReference>
<dbReference type="GO" id="GO:0006071">
    <property type="term" value="P:glycerol metabolic process"/>
    <property type="evidence" value="ECO:0007669"/>
    <property type="project" value="InterPro"/>
</dbReference>
<protein>
    <recommendedName>
        <fullName evidence="7">Fructose-1,6-bisphosphatase</fullName>
    </recommendedName>
</protein>
<dbReference type="NCBIfam" id="TIGR00330">
    <property type="entry name" value="glpX"/>
    <property type="match status" value="1"/>
</dbReference>
<evidence type="ECO:0000256" key="2">
    <source>
        <dbReference type="ARBA" id="ARBA00008989"/>
    </source>
</evidence>